<dbReference type="STRING" id="1576369.SAMN05421753_108232"/>
<gene>
    <name evidence="2" type="ORF">SAMN05421753_108232</name>
</gene>
<accession>A0A1I3HY08</accession>
<feature type="compositionally biased region" description="Low complexity" evidence="1">
    <location>
        <begin position="170"/>
        <end position="179"/>
    </location>
</feature>
<evidence type="ECO:0000313" key="2">
    <source>
        <dbReference type="EMBL" id="SFI40457.1"/>
    </source>
</evidence>
<proteinExistence type="predicted"/>
<reference evidence="3" key="1">
    <citation type="submission" date="2016-10" db="EMBL/GenBank/DDBJ databases">
        <authorList>
            <person name="Varghese N."/>
            <person name="Submissions S."/>
        </authorList>
    </citation>
    <scope>NUCLEOTIDE SEQUENCE [LARGE SCALE GENOMIC DNA]</scope>
    <source>
        <strain evidence="3">DSM 26348</strain>
    </source>
</reference>
<organism evidence="2 3">
    <name type="scientific">Planctomicrobium piriforme</name>
    <dbReference type="NCBI Taxonomy" id="1576369"/>
    <lineage>
        <taxon>Bacteria</taxon>
        <taxon>Pseudomonadati</taxon>
        <taxon>Planctomycetota</taxon>
        <taxon>Planctomycetia</taxon>
        <taxon>Planctomycetales</taxon>
        <taxon>Planctomycetaceae</taxon>
        <taxon>Planctomicrobium</taxon>
    </lineage>
</organism>
<dbReference type="EMBL" id="FOQD01000008">
    <property type="protein sequence ID" value="SFI40457.1"/>
    <property type="molecule type" value="Genomic_DNA"/>
</dbReference>
<name>A0A1I3HY08_9PLAN</name>
<feature type="region of interest" description="Disordered" evidence="1">
    <location>
        <begin position="140"/>
        <end position="196"/>
    </location>
</feature>
<dbReference type="AlphaFoldDB" id="A0A1I3HY08"/>
<keyword evidence="3" id="KW-1185">Reference proteome</keyword>
<dbReference type="Proteomes" id="UP000199518">
    <property type="component" value="Unassembled WGS sequence"/>
</dbReference>
<dbReference type="Gene3D" id="3.55.50.30">
    <property type="match status" value="1"/>
</dbReference>
<evidence type="ECO:0000256" key="1">
    <source>
        <dbReference type="SAM" id="MobiDB-lite"/>
    </source>
</evidence>
<evidence type="ECO:0000313" key="3">
    <source>
        <dbReference type="Proteomes" id="UP000199518"/>
    </source>
</evidence>
<protein>
    <submittedName>
        <fullName evidence="2">Uncharacterized protein</fullName>
    </submittedName>
</protein>
<sequence length="278" mass="29628">MGLAFAMAVLLVVPNPTKIRMALRAQRKPPLLPYERTLLTRLDQTETESEPEAAPVKPIEKAVSKPTVVVERPEPVVPEKTVAEKPPVETSSPVRVASADPTASLGLIPQSAPPVPQVPAVAPAPMPTAIPLKPVAPENTSLSIPVPDPIQRMSQSTSVKATVPPPFPQSSESVQGESESSSRELLTSHGAEVQPGSRADTWSFRFEETPLPVVLKLLASRSGSAVIVDPSVSANFTGQFADTDPAQALAVVVKTHRLSVSRRGNYLLIGHRPQNVTR</sequence>